<evidence type="ECO:0000313" key="1">
    <source>
        <dbReference type="EMBL" id="CAF2218397.1"/>
    </source>
</evidence>
<feature type="non-terminal residue" evidence="1">
    <location>
        <position position="53"/>
    </location>
</feature>
<proteinExistence type="predicted"/>
<feature type="non-terminal residue" evidence="1">
    <location>
        <position position="1"/>
    </location>
</feature>
<sequence length="53" mass="6217">YGLSNPIQFFHIIFYSLSRSHETFIIDHDTIQPFWVIDFGLSITAQQLIFLVS</sequence>
<name>A0A816ZZ23_BRANA</name>
<dbReference type="Proteomes" id="UP001295469">
    <property type="component" value="Chromosome A08"/>
</dbReference>
<dbReference type="AlphaFoldDB" id="A0A816ZZ23"/>
<accession>A0A816ZZ23</accession>
<protein>
    <submittedName>
        <fullName evidence="1">(rape) hypothetical protein</fullName>
    </submittedName>
</protein>
<reference evidence="1" key="1">
    <citation type="submission" date="2021-01" db="EMBL/GenBank/DDBJ databases">
        <authorList>
            <consortium name="Genoscope - CEA"/>
            <person name="William W."/>
        </authorList>
    </citation>
    <scope>NUCLEOTIDE SEQUENCE</scope>
</reference>
<organism evidence="1">
    <name type="scientific">Brassica napus</name>
    <name type="common">Rape</name>
    <dbReference type="NCBI Taxonomy" id="3708"/>
    <lineage>
        <taxon>Eukaryota</taxon>
        <taxon>Viridiplantae</taxon>
        <taxon>Streptophyta</taxon>
        <taxon>Embryophyta</taxon>
        <taxon>Tracheophyta</taxon>
        <taxon>Spermatophyta</taxon>
        <taxon>Magnoliopsida</taxon>
        <taxon>eudicotyledons</taxon>
        <taxon>Gunneridae</taxon>
        <taxon>Pentapetalae</taxon>
        <taxon>rosids</taxon>
        <taxon>malvids</taxon>
        <taxon>Brassicales</taxon>
        <taxon>Brassicaceae</taxon>
        <taxon>Brassiceae</taxon>
        <taxon>Brassica</taxon>
    </lineage>
</organism>
<gene>
    <name evidence="1" type="ORF">DARMORV10_A08P04550.1</name>
</gene>
<dbReference type="EMBL" id="HG994362">
    <property type="protein sequence ID" value="CAF2218397.1"/>
    <property type="molecule type" value="Genomic_DNA"/>
</dbReference>